<organism evidence="1 2">
    <name type="scientific">Heterorhabditis bacteriophora</name>
    <name type="common">Entomopathogenic nematode worm</name>
    <dbReference type="NCBI Taxonomy" id="37862"/>
    <lineage>
        <taxon>Eukaryota</taxon>
        <taxon>Metazoa</taxon>
        <taxon>Ecdysozoa</taxon>
        <taxon>Nematoda</taxon>
        <taxon>Chromadorea</taxon>
        <taxon>Rhabditida</taxon>
        <taxon>Rhabditina</taxon>
        <taxon>Rhabditomorpha</taxon>
        <taxon>Strongyloidea</taxon>
        <taxon>Heterorhabditidae</taxon>
        <taxon>Heterorhabditis</taxon>
    </lineage>
</organism>
<keyword evidence="1" id="KW-1185">Reference proteome</keyword>
<accession>A0A1I7XFA1</accession>
<proteinExistence type="predicted"/>
<protein>
    <submittedName>
        <fullName evidence="2">Neur_chan_LBD domain-containing protein</fullName>
    </submittedName>
</protein>
<dbReference type="WBParaSite" id="Hba_16190">
    <property type="protein sequence ID" value="Hba_16190"/>
    <property type="gene ID" value="Hba_16190"/>
</dbReference>
<sequence length="111" mass="12977">MPTIRHENNKDDGHIHYNYISDFIFAFRRKPVRNVLISDVGTDVSITIVSDRSLAPWEDIFLTAKLPHEDVFNFLWPFAAHTFTINATKNEMRDMVKGIPTWWFDGVIVVR</sequence>
<evidence type="ECO:0000313" key="1">
    <source>
        <dbReference type="Proteomes" id="UP000095283"/>
    </source>
</evidence>
<dbReference type="AlphaFoldDB" id="A0A1I7XFA1"/>
<reference evidence="2" key="1">
    <citation type="submission" date="2016-11" db="UniProtKB">
        <authorList>
            <consortium name="WormBaseParasite"/>
        </authorList>
    </citation>
    <scope>IDENTIFICATION</scope>
</reference>
<evidence type="ECO:0000313" key="2">
    <source>
        <dbReference type="WBParaSite" id="Hba_16190"/>
    </source>
</evidence>
<dbReference type="Proteomes" id="UP000095283">
    <property type="component" value="Unplaced"/>
</dbReference>
<name>A0A1I7XFA1_HETBA</name>